<evidence type="ECO:0008006" key="4">
    <source>
        <dbReference type="Google" id="ProtNLM"/>
    </source>
</evidence>
<dbReference type="VEuPathDB" id="VectorBase:AMEC006138"/>
<keyword evidence="1" id="KW-0732">Signal</keyword>
<feature type="signal peptide" evidence="1">
    <location>
        <begin position="1"/>
        <end position="28"/>
    </location>
</feature>
<dbReference type="AlphaFoldDB" id="A0A182TPQ7"/>
<dbReference type="Proteomes" id="UP000075902">
    <property type="component" value="Unassembled WGS sequence"/>
</dbReference>
<sequence length="124" mass="14163">MVLRLVGLWSILLLLLLLLVLRPDPAVGDDFPSLLSTNASMGKLNIPPLLSIILDREYLGADYERTLDETKNIVEKLIREHLKNGGLIVKYYSWTSINLKRGECVKLWCRFRSDSEHFGTYSAK</sequence>
<reference evidence="3" key="1">
    <citation type="submission" date="2014-01" db="EMBL/GenBank/DDBJ databases">
        <title>The Genome Sequence of Anopheles melas CM1001059_A (V2).</title>
        <authorList>
            <consortium name="The Broad Institute Genomics Platform"/>
            <person name="Neafsey D.E."/>
            <person name="Besansky N."/>
            <person name="Howell P."/>
            <person name="Walton C."/>
            <person name="Young S.K."/>
            <person name="Zeng Q."/>
            <person name="Gargeya S."/>
            <person name="Fitzgerald M."/>
            <person name="Haas B."/>
            <person name="Abouelleil A."/>
            <person name="Allen A.W."/>
            <person name="Alvarado L."/>
            <person name="Arachchi H.M."/>
            <person name="Berlin A.M."/>
            <person name="Chapman S.B."/>
            <person name="Gainer-Dewar J."/>
            <person name="Goldberg J."/>
            <person name="Griggs A."/>
            <person name="Gujja S."/>
            <person name="Hansen M."/>
            <person name="Howarth C."/>
            <person name="Imamovic A."/>
            <person name="Ireland A."/>
            <person name="Larimer J."/>
            <person name="McCowan C."/>
            <person name="Murphy C."/>
            <person name="Pearson M."/>
            <person name="Poon T.W."/>
            <person name="Priest M."/>
            <person name="Roberts A."/>
            <person name="Saif S."/>
            <person name="Shea T."/>
            <person name="Sisk P."/>
            <person name="Sykes S."/>
            <person name="Wortman J."/>
            <person name="Nusbaum C."/>
            <person name="Birren B."/>
        </authorList>
    </citation>
    <scope>NUCLEOTIDE SEQUENCE [LARGE SCALE GENOMIC DNA]</scope>
    <source>
        <strain evidence="3">CM1001059</strain>
    </source>
</reference>
<dbReference type="EnsemblMetazoa" id="AMEC006138-RA">
    <property type="protein sequence ID" value="AMEC006138-PA"/>
    <property type="gene ID" value="AMEC006138"/>
</dbReference>
<feature type="chain" id="PRO_5008137152" description="SEA domain-containing protein" evidence="1">
    <location>
        <begin position="29"/>
        <end position="124"/>
    </location>
</feature>
<evidence type="ECO:0000313" key="2">
    <source>
        <dbReference type="EnsemblMetazoa" id="AMEC006138-PA"/>
    </source>
</evidence>
<keyword evidence="3" id="KW-1185">Reference proteome</keyword>
<dbReference type="STRING" id="34690.A0A182TPQ7"/>
<accession>A0A182TPQ7</accession>
<proteinExistence type="predicted"/>
<evidence type="ECO:0000256" key="1">
    <source>
        <dbReference type="SAM" id="SignalP"/>
    </source>
</evidence>
<protein>
    <recommendedName>
        <fullName evidence="4">SEA domain-containing protein</fullName>
    </recommendedName>
</protein>
<evidence type="ECO:0000313" key="3">
    <source>
        <dbReference type="Proteomes" id="UP000075902"/>
    </source>
</evidence>
<organism evidence="2 3">
    <name type="scientific">Anopheles melas</name>
    <dbReference type="NCBI Taxonomy" id="34690"/>
    <lineage>
        <taxon>Eukaryota</taxon>
        <taxon>Metazoa</taxon>
        <taxon>Ecdysozoa</taxon>
        <taxon>Arthropoda</taxon>
        <taxon>Hexapoda</taxon>
        <taxon>Insecta</taxon>
        <taxon>Pterygota</taxon>
        <taxon>Neoptera</taxon>
        <taxon>Endopterygota</taxon>
        <taxon>Diptera</taxon>
        <taxon>Nematocera</taxon>
        <taxon>Culicoidea</taxon>
        <taxon>Culicidae</taxon>
        <taxon>Anophelinae</taxon>
        <taxon>Anopheles</taxon>
    </lineage>
</organism>
<reference evidence="2" key="2">
    <citation type="submission" date="2020-05" db="UniProtKB">
        <authorList>
            <consortium name="EnsemblMetazoa"/>
        </authorList>
    </citation>
    <scope>IDENTIFICATION</scope>
    <source>
        <strain evidence="2">CM1001059</strain>
    </source>
</reference>
<name>A0A182TPQ7_9DIPT</name>